<proteinExistence type="predicted"/>
<feature type="region of interest" description="Disordered" evidence="1">
    <location>
        <begin position="1"/>
        <end position="55"/>
    </location>
</feature>
<feature type="region of interest" description="Disordered" evidence="1">
    <location>
        <begin position="213"/>
        <end position="233"/>
    </location>
</feature>
<feature type="compositionally biased region" description="Basic and acidic residues" evidence="1">
    <location>
        <begin position="35"/>
        <end position="46"/>
    </location>
</feature>
<organism evidence="2 3">
    <name type="scientific">Ficus carica</name>
    <name type="common">Common fig</name>
    <dbReference type="NCBI Taxonomy" id="3494"/>
    <lineage>
        <taxon>Eukaryota</taxon>
        <taxon>Viridiplantae</taxon>
        <taxon>Streptophyta</taxon>
        <taxon>Embryophyta</taxon>
        <taxon>Tracheophyta</taxon>
        <taxon>Spermatophyta</taxon>
        <taxon>Magnoliopsida</taxon>
        <taxon>eudicotyledons</taxon>
        <taxon>Gunneridae</taxon>
        <taxon>Pentapetalae</taxon>
        <taxon>rosids</taxon>
        <taxon>fabids</taxon>
        <taxon>Rosales</taxon>
        <taxon>Moraceae</taxon>
        <taxon>Ficeae</taxon>
        <taxon>Ficus</taxon>
    </lineage>
</organism>
<accession>A0AA88E6G7</accession>
<dbReference type="Proteomes" id="UP001187192">
    <property type="component" value="Unassembled WGS sequence"/>
</dbReference>
<gene>
    <name evidence="2" type="ORF">TIFTF001_038041</name>
</gene>
<feature type="compositionally biased region" description="Low complexity" evidence="1">
    <location>
        <begin position="21"/>
        <end position="31"/>
    </location>
</feature>
<reference evidence="2" key="1">
    <citation type="submission" date="2023-07" db="EMBL/GenBank/DDBJ databases">
        <title>draft genome sequence of fig (Ficus carica).</title>
        <authorList>
            <person name="Takahashi T."/>
            <person name="Nishimura K."/>
        </authorList>
    </citation>
    <scope>NUCLEOTIDE SEQUENCE</scope>
</reference>
<sequence length="233" mass="27385">MSQPLTSQAQDVEESERPKNQDNNSQQNKSPDLLETEHTKINRERQSAVGKRQPRFAVLELARSHHRRCPLASPSMRSPPRAARCFRHLDPPTSYQDLPVHNFLLPIQLLQSIDVMILREKFDTLFSEMESRDKEFREGLQIVVVFHGFHGYQQKKCGMTANRIATRHEISWWLVIGCRSQLLRTPDREIPEQLSSTRRLFPDQLVTIYEEEKEKRMEERENREFEAAPALLR</sequence>
<dbReference type="AlphaFoldDB" id="A0AA88E6G7"/>
<name>A0AA88E6G7_FICCA</name>
<feature type="compositionally biased region" description="Polar residues" evidence="1">
    <location>
        <begin position="1"/>
        <end position="10"/>
    </location>
</feature>
<evidence type="ECO:0000313" key="3">
    <source>
        <dbReference type="Proteomes" id="UP001187192"/>
    </source>
</evidence>
<evidence type="ECO:0000313" key="2">
    <source>
        <dbReference type="EMBL" id="GMN68987.1"/>
    </source>
</evidence>
<keyword evidence="3" id="KW-1185">Reference proteome</keyword>
<protein>
    <submittedName>
        <fullName evidence="2">Uncharacterized protein</fullName>
    </submittedName>
</protein>
<evidence type="ECO:0000256" key="1">
    <source>
        <dbReference type="SAM" id="MobiDB-lite"/>
    </source>
</evidence>
<feature type="compositionally biased region" description="Basic and acidic residues" evidence="1">
    <location>
        <begin position="213"/>
        <end position="226"/>
    </location>
</feature>
<dbReference type="EMBL" id="BTGU01000744">
    <property type="protein sequence ID" value="GMN68987.1"/>
    <property type="molecule type" value="Genomic_DNA"/>
</dbReference>
<comment type="caution">
    <text evidence="2">The sequence shown here is derived from an EMBL/GenBank/DDBJ whole genome shotgun (WGS) entry which is preliminary data.</text>
</comment>